<gene>
    <name evidence="1" type="ORF">GPECTOR_85g359</name>
</gene>
<keyword evidence="2" id="KW-1185">Reference proteome</keyword>
<reference evidence="2" key="1">
    <citation type="journal article" date="2016" name="Nat. Commun.">
        <title>The Gonium pectorale genome demonstrates co-option of cell cycle regulation during the evolution of multicellularity.</title>
        <authorList>
            <person name="Hanschen E.R."/>
            <person name="Marriage T.N."/>
            <person name="Ferris P.J."/>
            <person name="Hamaji T."/>
            <person name="Toyoda A."/>
            <person name="Fujiyama A."/>
            <person name="Neme R."/>
            <person name="Noguchi H."/>
            <person name="Minakuchi Y."/>
            <person name="Suzuki M."/>
            <person name="Kawai-Toyooka H."/>
            <person name="Smith D.R."/>
            <person name="Sparks H."/>
            <person name="Anderson J."/>
            <person name="Bakaric R."/>
            <person name="Luria V."/>
            <person name="Karger A."/>
            <person name="Kirschner M.W."/>
            <person name="Durand P.M."/>
            <person name="Michod R.E."/>
            <person name="Nozaki H."/>
            <person name="Olson B.J."/>
        </authorList>
    </citation>
    <scope>NUCLEOTIDE SEQUENCE [LARGE SCALE GENOMIC DNA]</scope>
    <source>
        <strain evidence="2">NIES-2863</strain>
    </source>
</reference>
<evidence type="ECO:0000313" key="1">
    <source>
        <dbReference type="EMBL" id="KXZ43629.1"/>
    </source>
</evidence>
<protein>
    <submittedName>
        <fullName evidence="1">Uncharacterized protein</fullName>
    </submittedName>
</protein>
<dbReference type="Proteomes" id="UP000075714">
    <property type="component" value="Unassembled WGS sequence"/>
</dbReference>
<dbReference type="AlphaFoldDB" id="A0A150G184"/>
<comment type="caution">
    <text evidence="1">The sequence shown here is derived from an EMBL/GenBank/DDBJ whole genome shotgun (WGS) entry which is preliminary data.</text>
</comment>
<accession>A0A150G184</accession>
<name>A0A150G184_GONPE</name>
<proteinExistence type="predicted"/>
<sequence length="207" mass="21717">MKDTEIKGGTMYIKKSDVVAQDVVRTGSADFGVGENGLFVQRLTGSGSGAQNGTDSGTVLKTAIFMGTPQAFDSEVDIQSLMELKYLLINGTSRAQLGLVVQGVARVPLDGSVYGTVLHIVTVAGTITLDATVVTFSTTIANIFAEAGFRISTTRRRVLLGAYTVLGFFNTVKDLSASGKPAGMPQPRLPAAENFVMKLKVSAMSGS</sequence>
<organism evidence="1 2">
    <name type="scientific">Gonium pectorale</name>
    <name type="common">Green alga</name>
    <dbReference type="NCBI Taxonomy" id="33097"/>
    <lineage>
        <taxon>Eukaryota</taxon>
        <taxon>Viridiplantae</taxon>
        <taxon>Chlorophyta</taxon>
        <taxon>core chlorophytes</taxon>
        <taxon>Chlorophyceae</taxon>
        <taxon>CS clade</taxon>
        <taxon>Chlamydomonadales</taxon>
        <taxon>Volvocaceae</taxon>
        <taxon>Gonium</taxon>
    </lineage>
</organism>
<dbReference type="EMBL" id="LSYV01000086">
    <property type="protein sequence ID" value="KXZ43629.1"/>
    <property type="molecule type" value="Genomic_DNA"/>
</dbReference>
<evidence type="ECO:0000313" key="2">
    <source>
        <dbReference type="Proteomes" id="UP000075714"/>
    </source>
</evidence>